<feature type="compositionally biased region" description="Basic and acidic residues" evidence="7">
    <location>
        <begin position="1318"/>
        <end position="1460"/>
    </location>
</feature>
<evidence type="ECO:0000259" key="12">
    <source>
        <dbReference type="Pfam" id="PF24498"/>
    </source>
</evidence>
<feature type="compositionally biased region" description="Basic and acidic residues" evidence="7">
    <location>
        <begin position="1486"/>
        <end position="1495"/>
    </location>
</feature>
<comment type="subcellular location">
    <subcellularLocation>
        <location evidence="1">Membrane</location>
        <topology evidence="1">Single-pass type I membrane protein</topology>
    </subcellularLocation>
</comment>
<organism evidence="15 16">
    <name type="scientific">Pristionchus pacificus</name>
    <name type="common">Parasitic nematode worm</name>
    <dbReference type="NCBI Taxonomy" id="54126"/>
    <lineage>
        <taxon>Eukaryota</taxon>
        <taxon>Metazoa</taxon>
        <taxon>Ecdysozoa</taxon>
        <taxon>Nematoda</taxon>
        <taxon>Chromadorea</taxon>
        <taxon>Rhabditida</taxon>
        <taxon>Rhabditina</taxon>
        <taxon>Diplogasteromorpha</taxon>
        <taxon>Diplogasteroidea</taxon>
        <taxon>Neodiplogasteridae</taxon>
        <taxon>Pristionchus</taxon>
    </lineage>
</organism>
<dbReference type="InterPro" id="IPR039877">
    <property type="entry name" value="TMEM131-like"/>
</dbReference>
<proteinExistence type="inferred from homology"/>
<feature type="region of interest" description="Disordered" evidence="7">
    <location>
        <begin position="1197"/>
        <end position="1219"/>
    </location>
</feature>
<evidence type="ECO:0000256" key="1">
    <source>
        <dbReference type="ARBA" id="ARBA00004479"/>
    </source>
</evidence>
<feature type="compositionally biased region" description="Basic and acidic residues" evidence="7">
    <location>
        <begin position="1258"/>
        <end position="1267"/>
    </location>
</feature>
<dbReference type="Proteomes" id="UP000005239">
    <property type="component" value="Unassembled WGS sequence"/>
</dbReference>
<feature type="domain" description="TMEM131 second Ig-like" evidence="11">
    <location>
        <begin position="192"/>
        <end position="281"/>
    </location>
</feature>
<feature type="region of interest" description="Disordered" evidence="7">
    <location>
        <begin position="1687"/>
        <end position="1709"/>
    </location>
</feature>
<dbReference type="Pfam" id="PF24499">
    <property type="entry name" value="Ig_TMEM131L_4"/>
    <property type="match status" value="1"/>
</dbReference>
<reference evidence="16" key="1">
    <citation type="journal article" date="2008" name="Nat. Genet.">
        <title>The Pristionchus pacificus genome provides a unique perspective on nematode lifestyle and parasitism.</title>
        <authorList>
            <person name="Dieterich C."/>
            <person name="Clifton S.W."/>
            <person name="Schuster L.N."/>
            <person name="Chinwalla A."/>
            <person name="Delehaunty K."/>
            <person name="Dinkelacker I."/>
            <person name="Fulton L."/>
            <person name="Fulton R."/>
            <person name="Godfrey J."/>
            <person name="Minx P."/>
            <person name="Mitreva M."/>
            <person name="Roeseler W."/>
            <person name="Tian H."/>
            <person name="Witte H."/>
            <person name="Yang S.P."/>
            <person name="Wilson R.K."/>
            <person name="Sommer R.J."/>
        </authorList>
    </citation>
    <scope>NUCLEOTIDE SEQUENCE [LARGE SCALE GENOMIC DNA]</scope>
    <source>
        <strain evidence="16">PS312</strain>
    </source>
</reference>
<dbReference type="InterPro" id="IPR022113">
    <property type="entry name" value="TMEM131L_N"/>
</dbReference>
<sequence length="1709" mass="194456">MIILIILSINALISPVKCGFYDYPFEGDAIVHTAFVQTGDELHFFSETTKREKEMFTGGGVKETRDPVDGIRKSPERRSLVIRPPVVDFGETDFGEASIRYVEICNKGVEGSDNEKKRKDEEVKLDAILGDSPFIHSTFIKPNSLRSEECARLSLAFLSREMGIHQGPLMMHSSEGAVYSVNTLGETTSNRYRVPPFVGSRVAINGTISRELVIHNPFEYPLRITDIASSGGGLFVQLPNKQDPLYPANQQLWELNPFESKHVANLLLVGLKEANSTAFALVRSELVREESVERLDPFFFSMPFQCTAAPGVFPATDILDFGLIPYGDKSKELILSVYSTLGKFTDWEVKRVTMEPEESAAVYLEYTGYPPIFVQSQRVGVPGPTTPIMKVHIESSFYSNKEPFQRHSGRLIVWGSQFNVSMAYTVGVYTGSLQMEGDDGCLFDGLPSNSRHSIRIRSRLPISIAIYNASLPLEAMQHFTLRLFSRSVPLAPGEVAPVFLLKYNRKAPVGYSTSVTLHTNISSFAVPIHVFDGKVEVHLNSPHQKSFDFGLVEKNDSRSISLEIRNPNPCSISILSMRLHYPEITRLFYRGRMPLSKEHSELPQWRQKENKEIRQGMDFSIPPRSIVYFDLILRVLNETVVDSDLEIRTDYETRIYPIHYQVSRGRLLPIPTSLKFGSIHPGKVAYRTLQMFNSFEEDMVVTEMVPSSGDSSLYIDPTPIPDGSTPLLRSGRFSNIGKVLLMPPMDCPYDYCYLGLRIPTPVNLPPNLAESNLSDGQWFAHGLTLPTNLADIDSYLYKKARSKFEDLVARGRNSINSSLTLHTTKAKHIKISITGELTWPRLLTRSSIHFPLTAVGNFTIVNLTLSNPTSEPIIVQVIPLVIYPDAEALVQSFRSQLASPLTSNIEMNETLMFSLRDTELFTLRSESPVPLLREELEKELRMNVPRFTLSAILQPHMKLRVRFGFLPSDYTLRSSLLIIRNNLTMVEPVVVYGRGARIGMEVENIKSRSKTPLYFEIRHDHLHDCNNPKRLMHRFMSTLTVRRPFTVTNTGEVPFTIVNISINNFPCENRGFRVLNCDGFRLKPNESHVLDIAHTPDFLSTTNEADLQLYMHMNGSAWVFPLAATIPPEMMSVCHAALPRPYFENKMYYLCMVALFFSLICVLACGYLEGDRAVICAIRSHYASSTTVFDLNNTIHNGEDDERQRNESAHQFGPFRPSTLSAERNAPAYTRIFFTVANMVVWTIQPVWSWTLLWRKDRSGDRGDEGRRGRRRKPKLNPTNGGNVREEERLMRVERLVDEADGRGRKDRIKIGQSSREVSTESKKIGKIRKEEEIREGNENEEKENRDEKEKEEKISSGCSHKEDISSGEEKRKDEERRRKKDEEKEEERKKREKRRKDEEERRERIIEEDKRKKKVEEERRKAREDERKKKDKEREEMNKKSGGENMKKSEESSECDRRLNCSNGLSSQDEEIGKLLNEKEIEEERNDKRERDDGSIETEVLPIVYDDDTRDNEENEGSEESEAPDWDDVQNGNLDDDLSAMVEATARGFDSSGESRDHSQERMMEPWNGIQPIGNAIGSEKKRKEKEEEEKRIKEEEERRKNSRDEPLSFPDWASSVAAPIPFDFHAPSRHTSAWPSPPPSDLLPSSSSSISLAPPGFENSLPSLPPSTTQFGTLFSGDYFTPWTSSGSASNGWDPLRGNTNDDKKKD</sequence>
<feature type="chain" id="PRO_5043467143" evidence="9">
    <location>
        <begin position="19"/>
        <end position="1709"/>
    </location>
</feature>
<feature type="compositionally biased region" description="Basic and acidic residues" evidence="7">
    <location>
        <begin position="1580"/>
        <end position="1608"/>
    </location>
</feature>
<dbReference type="InterPro" id="IPR056311">
    <property type="entry name" value="TMEM131_Ig_2"/>
</dbReference>
<dbReference type="InterPro" id="IPR055437">
    <property type="entry name" value="TMEM131L_Ig_5"/>
</dbReference>
<dbReference type="Pfam" id="PF24495">
    <property type="entry name" value="Ig_TMEM131_2"/>
    <property type="match status" value="1"/>
</dbReference>
<dbReference type="EnsemblMetazoa" id="PPA18625.1">
    <property type="protein sequence ID" value="PPA18625.1"/>
    <property type="gene ID" value="WBGene00108179"/>
</dbReference>
<evidence type="ECO:0000259" key="13">
    <source>
        <dbReference type="Pfam" id="PF24499"/>
    </source>
</evidence>
<dbReference type="GO" id="GO:0032964">
    <property type="term" value="P:collagen biosynthetic process"/>
    <property type="evidence" value="ECO:0007669"/>
    <property type="project" value="EnsemblMetazoa"/>
</dbReference>
<gene>
    <name evidence="15" type="primary">WBGene00108179</name>
</gene>
<dbReference type="PANTHER" id="PTHR22050:SF0">
    <property type="entry name" value="TRANSMEMBRANE PROTEIN 131 HOMOLOG"/>
    <property type="match status" value="1"/>
</dbReference>
<dbReference type="OrthoDB" id="168404at2759"/>
<name>A0A2A6BW60_PRIPA</name>
<feature type="compositionally biased region" description="Polar residues" evidence="7">
    <location>
        <begin position="1662"/>
        <end position="1673"/>
    </location>
</feature>
<feature type="domain" description="TMEM131L fifth Ig-like" evidence="14">
    <location>
        <begin position="1049"/>
        <end position="1112"/>
    </location>
</feature>
<dbReference type="InterPro" id="IPR055435">
    <property type="entry name" value="Ig_TMEM131L_3"/>
</dbReference>
<accession>A0A2A6BW60</accession>
<evidence type="ECO:0000313" key="16">
    <source>
        <dbReference type="Proteomes" id="UP000005239"/>
    </source>
</evidence>
<dbReference type="Pfam" id="PF24498">
    <property type="entry name" value="Ig_TMEM131L_3"/>
    <property type="match status" value="1"/>
</dbReference>
<evidence type="ECO:0000256" key="9">
    <source>
        <dbReference type="SAM" id="SignalP"/>
    </source>
</evidence>
<keyword evidence="3 8" id="KW-0812">Transmembrane</keyword>
<feature type="compositionally biased region" description="Low complexity" evidence="7">
    <location>
        <begin position="1644"/>
        <end position="1657"/>
    </location>
</feature>
<feature type="domain" description="Transmembrane protein 131-like N-terminal" evidence="10">
    <location>
        <begin position="81"/>
        <end position="172"/>
    </location>
</feature>
<feature type="compositionally biased region" description="Acidic residues" evidence="7">
    <location>
        <begin position="1506"/>
        <end position="1539"/>
    </location>
</feature>
<evidence type="ECO:0000256" key="3">
    <source>
        <dbReference type="ARBA" id="ARBA00022692"/>
    </source>
</evidence>
<protein>
    <submittedName>
        <fullName evidence="15">TMEM131_like domain-containing protein</fullName>
    </submittedName>
</protein>
<evidence type="ECO:0000259" key="11">
    <source>
        <dbReference type="Pfam" id="PF24495"/>
    </source>
</evidence>
<feature type="signal peptide" evidence="9">
    <location>
        <begin position="1"/>
        <end position="18"/>
    </location>
</feature>
<comment type="similarity">
    <text evidence="2">Belongs to the TMEM131 family.</text>
</comment>
<evidence type="ECO:0000256" key="8">
    <source>
        <dbReference type="SAM" id="Phobius"/>
    </source>
</evidence>
<evidence type="ECO:0000256" key="2">
    <source>
        <dbReference type="ARBA" id="ARBA00006682"/>
    </source>
</evidence>
<dbReference type="PANTHER" id="PTHR22050">
    <property type="entry name" value="RW1 PROTEIN HOMOLOG"/>
    <property type="match status" value="1"/>
</dbReference>
<evidence type="ECO:0000259" key="14">
    <source>
        <dbReference type="Pfam" id="PF24501"/>
    </source>
</evidence>
<feature type="compositionally biased region" description="Basic and acidic residues" evidence="7">
    <location>
        <begin position="1554"/>
        <end position="1565"/>
    </location>
</feature>
<feature type="domain" description="TMEM131L fourth Ig-like" evidence="13">
    <location>
        <begin position="848"/>
        <end position="996"/>
    </location>
</feature>
<feature type="domain" description="TMEM131L third Ig-like" evidence="12">
    <location>
        <begin position="453"/>
        <end position="531"/>
    </location>
</feature>
<dbReference type="InterPro" id="IPR055436">
    <property type="entry name" value="Ig_TMEM131L_4"/>
</dbReference>
<dbReference type="Pfam" id="PF12371">
    <property type="entry name" value="TMEM131_like_N"/>
    <property type="match status" value="1"/>
</dbReference>
<keyword evidence="4 9" id="KW-0732">Signal</keyword>
<dbReference type="GO" id="GO:0016020">
    <property type="term" value="C:membrane"/>
    <property type="evidence" value="ECO:0000318"/>
    <property type="project" value="GO_Central"/>
</dbReference>
<reference evidence="15" key="2">
    <citation type="submission" date="2022-06" db="UniProtKB">
        <authorList>
            <consortium name="EnsemblMetazoa"/>
        </authorList>
    </citation>
    <scope>IDENTIFICATION</scope>
    <source>
        <strain evidence="15">PS312</strain>
    </source>
</reference>
<evidence type="ECO:0000256" key="6">
    <source>
        <dbReference type="ARBA" id="ARBA00023136"/>
    </source>
</evidence>
<dbReference type="GO" id="GO:0005789">
    <property type="term" value="C:endoplasmic reticulum membrane"/>
    <property type="evidence" value="ECO:0007669"/>
    <property type="project" value="EnsemblMetazoa"/>
</dbReference>
<keyword evidence="6 8" id="KW-0472">Membrane</keyword>
<evidence type="ECO:0000256" key="5">
    <source>
        <dbReference type="ARBA" id="ARBA00022989"/>
    </source>
</evidence>
<feature type="region of interest" description="Disordered" evidence="7">
    <location>
        <begin position="1305"/>
        <end position="1673"/>
    </location>
</feature>
<evidence type="ECO:0000256" key="7">
    <source>
        <dbReference type="SAM" id="MobiDB-lite"/>
    </source>
</evidence>
<feature type="region of interest" description="Disordered" evidence="7">
    <location>
        <begin position="1258"/>
        <end position="1288"/>
    </location>
</feature>
<accession>A0A8R1UFU3</accession>
<keyword evidence="16" id="KW-1185">Reference proteome</keyword>
<dbReference type="Pfam" id="PF24501">
    <property type="entry name" value="Ig_TMEM131L_5"/>
    <property type="match status" value="1"/>
</dbReference>
<keyword evidence="5 8" id="KW-1133">Transmembrane helix</keyword>
<evidence type="ECO:0000256" key="4">
    <source>
        <dbReference type="ARBA" id="ARBA00022729"/>
    </source>
</evidence>
<evidence type="ECO:0000313" key="15">
    <source>
        <dbReference type="EnsemblMetazoa" id="PPA18625.1"/>
    </source>
</evidence>
<feature type="transmembrane region" description="Helical" evidence="8">
    <location>
        <begin position="1147"/>
        <end position="1168"/>
    </location>
</feature>
<evidence type="ECO:0000259" key="10">
    <source>
        <dbReference type="Pfam" id="PF12371"/>
    </source>
</evidence>